<dbReference type="HOGENOM" id="CLU_048788_1_0_1"/>
<evidence type="ECO:0000313" key="3">
    <source>
        <dbReference type="Proteomes" id="UP000054097"/>
    </source>
</evidence>
<protein>
    <recommendedName>
        <fullName evidence="1">Fe2OG dioxygenase domain-containing protein</fullName>
    </recommendedName>
</protein>
<dbReference type="AlphaFoldDB" id="A0A0C3AT54"/>
<dbReference type="Proteomes" id="UP000054097">
    <property type="component" value="Unassembled WGS sequence"/>
</dbReference>
<keyword evidence="3" id="KW-1185">Reference proteome</keyword>
<evidence type="ECO:0000313" key="2">
    <source>
        <dbReference type="EMBL" id="KIM22476.1"/>
    </source>
</evidence>
<dbReference type="PANTHER" id="PTHR31212">
    <property type="entry name" value="ALPHA-KETOGLUTARATE-DEPENDENT DIOXYGENASE ALKB HOMOLOG 3"/>
    <property type="match status" value="1"/>
</dbReference>
<dbReference type="InterPro" id="IPR032854">
    <property type="entry name" value="ALKBH3"/>
</dbReference>
<dbReference type="InterPro" id="IPR037151">
    <property type="entry name" value="AlkB-like_sf"/>
</dbReference>
<dbReference type="OrthoDB" id="545910at2759"/>
<sequence>MSRPSETPYANWDIDTEGEWAQEHEMKGLPGATVFYQHEFIDEDTANRWYTQLTELETWYRPALSMYGKPYVQSRSIASYVTSPSLTARYSGHSVKMNYPYPPLLEEIQRTVSARLGVGFDHVMLNWYQDGSVHIGKHRDTKENQVIASLSLGAKRTFIMHPHISKGEKKVAGAEVKKWVLGNGSLLVMQGDTQENWKHEIPKEPKIKEGRISLTFRQLVHQKR</sequence>
<feature type="domain" description="Fe2OG dioxygenase" evidence="1">
    <location>
        <begin position="119"/>
        <end position="220"/>
    </location>
</feature>
<dbReference type="GO" id="GO:0006307">
    <property type="term" value="P:DNA alkylation repair"/>
    <property type="evidence" value="ECO:0007669"/>
    <property type="project" value="InterPro"/>
</dbReference>
<dbReference type="STRING" id="933852.A0A0C3AT54"/>
<dbReference type="PROSITE" id="PS51471">
    <property type="entry name" value="FE2OG_OXY"/>
    <property type="match status" value="1"/>
</dbReference>
<dbReference type="GO" id="GO:0051213">
    <property type="term" value="F:dioxygenase activity"/>
    <property type="evidence" value="ECO:0007669"/>
    <property type="project" value="InterPro"/>
</dbReference>
<dbReference type="Pfam" id="PF13532">
    <property type="entry name" value="2OG-FeII_Oxy_2"/>
    <property type="match status" value="1"/>
</dbReference>
<organism evidence="2 3">
    <name type="scientific">Serendipita vermifera MAFF 305830</name>
    <dbReference type="NCBI Taxonomy" id="933852"/>
    <lineage>
        <taxon>Eukaryota</taxon>
        <taxon>Fungi</taxon>
        <taxon>Dikarya</taxon>
        <taxon>Basidiomycota</taxon>
        <taxon>Agaricomycotina</taxon>
        <taxon>Agaricomycetes</taxon>
        <taxon>Sebacinales</taxon>
        <taxon>Serendipitaceae</taxon>
        <taxon>Serendipita</taxon>
    </lineage>
</organism>
<name>A0A0C3AT54_SERVB</name>
<proteinExistence type="predicted"/>
<dbReference type="InterPro" id="IPR027450">
    <property type="entry name" value="AlkB-like"/>
</dbReference>
<accession>A0A0C3AT54</accession>
<dbReference type="InterPro" id="IPR005123">
    <property type="entry name" value="Oxoglu/Fe-dep_dioxygenase_dom"/>
</dbReference>
<gene>
    <name evidence="2" type="ORF">M408DRAFT_284383</name>
</gene>
<reference evidence="2 3" key="1">
    <citation type="submission" date="2014-04" db="EMBL/GenBank/DDBJ databases">
        <authorList>
            <consortium name="DOE Joint Genome Institute"/>
            <person name="Kuo A."/>
            <person name="Zuccaro A."/>
            <person name="Kohler A."/>
            <person name="Nagy L.G."/>
            <person name="Floudas D."/>
            <person name="Copeland A."/>
            <person name="Barry K.W."/>
            <person name="Cichocki N."/>
            <person name="Veneault-Fourrey C."/>
            <person name="LaButti K."/>
            <person name="Lindquist E.A."/>
            <person name="Lipzen A."/>
            <person name="Lundell T."/>
            <person name="Morin E."/>
            <person name="Murat C."/>
            <person name="Sun H."/>
            <person name="Tunlid A."/>
            <person name="Henrissat B."/>
            <person name="Grigoriev I.V."/>
            <person name="Hibbett D.S."/>
            <person name="Martin F."/>
            <person name="Nordberg H.P."/>
            <person name="Cantor M.N."/>
            <person name="Hua S.X."/>
        </authorList>
    </citation>
    <scope>NUCLEOTIDE SEQUENCE [LARGE SCALE GENOMIC DNA]</scope>
    <source>
        <strain evidence="2 3">MAFF 305830</strain>
    </source>
</reference>
<evidence type="ECO:0000259" key="1">
    <source>
        <dbReference type="PROSITE" id="PS51471"/>
    </source>
</evidence>
<dbReference type="PANTHER" id="PTHR31212:SF4">
    <property type="entry name" value="ALPHA-KETOGLUTARATE-DEPENDENT DIOXYGENASE ALKB HOMOLOG 3"/>
    <property type="match status" value="1"/>
</dbReference>
<dbReference type="SUPFAM" id="SSF51197">
    <property type="entry name" value="Clavaminate synthase-like"/>
    <property type="match status" value="1"/>
</dbReference>
<dbReference type="EMBL" id="KN824355">
    <property type="protein sequence ID" value="KIM22476.1"/>
    <property type="molecule type" value="Genomic_DNA"/>
</dbReference>
<reference evidence="3" key="2">
    <citation type="submission" date="2015-01" db="EMBL/GenBank/DDBJ databases">
        <title>Evolutionary Origins and Diversification of the Mycorrhizal Mutualists.</title>
        <authorList>
            <consortium name="DOE Joint Genome Institute"/>
            <consortium name="Mycorrhizal Genomics Consortium"/>
            <person name="Kohler A."/>
            <person name="Kuo A."/>
            <person name="Nagy L.G."/>
            <person name="Floudas D."/>
            <person name="Copeland A."/>
            <person name="Barry K.W."/>
            <person name="Cichocki N."/>
            <person name="Veneault-Fourrey C."/>
            <person name="LaButti K."/>
            <person name="Lindquist E.A."/>
            <person name="Lipzen A."/>
            <person name="Lundell T."/>
            <person name="Morin E."/>
            <person name="Murat C."/>
            <person name="Riley R."/>
            <person name="Ohm R."/>
            <person name="Sun H."/>
            <person name="Tunlid A."/>
            <person name="Henrissat B."/>
            <person name="Grigoriev I.V."/>
            <person name="Hibbett D.S."/>
            <person name="Martin F."/>
        </authorList>
    </citation>
    <scope>NUCLEOTIDE SEQUENCE [LARGE SCALE GENOMIC DNA]</scope>
    <source>
        <strain evidence="3">MAFF 305830</strain>
    </source>
</reference>
<dbReference type="Gene3D" id="2.60.120.590">
    <property type="entry name" value="Alpha-ketoglutarate-dependent dioxygenase AlkB-like"/>
    <property type="match status" value="1"/>
</dbReference>